<accession>A0A940DSJ4</accession>
<gene>
    <name evidence="1" type="ORF">IAB75_06535</name>
</gene>
<dbReference type="EMBL" id="JADILV010000042">
    <property type="protein sequence ID" value="MBO8483754.1"/>
    <property type="molecule type" value="Genomic_DNA"/>
</dbReference>
<organism evidence="1 2">
    <name type="scientific">Candidatus Cryptobacteroides avicola</name>
    <dbReference type="NCBI Taxonomy" id="2840757"/>
    <lineage>
        <taxon>Bacteria</taxon>
        <taxon>Pseudomonadati</taxon>
        <taxon>Bacteroidota</taxon>
        <taxon>Bacteroidia</taxon>
        <taxon>Bacteroidales</taxon>
        <taxon>Candidatus Cryptobacteroides</taxon>
    </lineage>
</organism>
<protein>
    <submittedName>
        <fullName evidence="1">Type II toxin-antitoxin system RelE/ParE family toxin</fullName>
    </submittedName>
</protein>
<dbReference type="Gene3D" id="3.30.2310.20">
    <property type="entry name" value="RelE-like"/>
    <property type="match status" value="1"/>
</dbReference>
<dbReference type="InterPro" id="IPR035093">
    <property type="entry name" value="RelE/ParE_toxin_dom_sf"/>
</dbReference>
<dbReference type="AlphaFoldDB" id="A0A940DSJ4"/>
<sequence length="105" mass="12432">MEILFDKDYLKELYVTGKSNDKKHRYQPQIINKYVRVIDIMMSLPDTLSLMRINSLNYEKLKGDKKGFSSVRVNDQYRIEFEEYIVDGQSVATICNITELSNHYK</sequence>
<dbReference type="SUPFAM" id="SSF143011">
    <property type="entry name" value="RelE-like"/>
    <property type="match status" value="1"/>
</dbReference>
<evidence type="ECO:0000313" key="1">
    <source>
        <dbReference type="EMBL" id="MBO8483754.1"/>
    </source>
</evidence>
<reference evidence="1" key="2">
    <citation type="journal article" date="2021" name="PeerJ">
        <title>Extensive microbial diversity within the chicken gut microbiome revealed by metagenomics and culture.</title>
        <authorList>
            <person name="Gilroy R."/>
            <person name="Ravi A."/>
            <person name="Getino M."/>
            <person name="Pursley I."/>
            <person name="Horton D.L."/>
            <person name="Alikhan N.F."/>
            <person name="Baker D."/>
            <person name="Gharbi K."/>
            <person name="Hall N."/>
            <person name="Watson M."/>
            <person name="Adriaenssens E.M."/>
            <person name="Foster-Nyarko E."/>
            <person name="Jarju S."/>
            <person name="Secka A."/>
            <person name="Antonio M."/>
            <person name="Oren A."/>
            <person name="Chaudhuri R.R."/>
            <person name="La Ragione R."/>
            <person name="Hildebrand F."/>
            <person name="Pallen M.J."/>
        </authorList>
    </citation>
    <scope>NUCLEOTIDE SEQUENCE</scope>
    <source>
        <strain evidence="1">G3-8215</strain>
    </source>
</reference>
<evidence type="ECO:0000313" key="2">
    <source>
        <dbReference type="Proteomes" id="UP000725002"/>
    </source>
</evidence>
<name>A0A940DSJ4_9BACT</name>
<dbReference type="InterPro" id="IPR007711">
    <property type="entry name" value="HigB-1"/>
</dbReference>
<proteinExistence type="predicted"/>
<reference evidence="1" key="1">
    <citation type="submission" date="2020-10" db="EMBL/GenBank/DDBJ databases">
        <authorList>
            <person name="Gilroy R."/>
        </authorList>
    </citation>
    <scope>NUCLEOTIDE SEQUENCE</scope>
    <source>
        <strain evidence="1">G3-8215</strain>
    </source>
</reference>
<dbReference type="Proteomes" id="UP000725002">
    <property type="component" value="Unassembled WGS sequence"/>
</dbReference>
<dbReference type="Pfam" id="PF05015">
    <property type="entry name" value="HigB-like_toxin"/>
    <property type="match status" value="1"/>
</dbReference>
<comment type="caution">
    <text evidence="1">The sequence shown here is derived from an EMBL/GenBank/DDBJ whole genome shotgun (WGS) entry which is preliminary data.</text>
</comment>